<dbReference type="PANTHER" id="PTHR19446">
    <property type="entry name" value="REVERSE TRANSCRIPTASES"/>
    <property type="match status" value="1"/>
</dbReference>
<evidence type="ECO:0000313" key="3">
    <source>
        <dbReference type="Proteomes" id="UP001515500"/>
    </source>
</evidence>
<proteinExistence type="predicted"/>
<evidence type="ECO:0000256" key="1">
    <source>
        <dbReference type="SAM" id="Phobius"/>
    </source>
</evidence>
<feature type="transmembrane region" description="Helical" evidence="1">
    <location>
        <begin position="110"/>
        <end position="130"/>
    </location>
</feature>
<dbReference type="SUPFAM" id="SSF53098">
    <property type="entry name" value="Ribonuclease H-like"/>
    <property type="match status" value="1"/>
</dbReference>
<dbReference type="InterPro" id="IPR036397">
    <property type="entry name" value="RNaseH_sf"/>
</dbReference>
<organism evidence="3 4">
    <name type="scientific">Dioscorea cayennensis subsp. rotundata</name>
    <name type="common">White Guinea yam</name>
    <name type="synonym">Dioscorea rotundata</name>
    <dbReference type="NCBI Taxonomy" id="55577"/>
    <lineage>
        <taxon>Eukaryota</taxon>
        <taxon>Viridiplantae</taxon>
        <taxon>Streptophyta</taxon>
        <taxon>Embryophyta</taxon>
        <taxon>Tracheophyta</taxon>
        <taxon>Spermatophyta</taxon>
        <taxon>Magnoliopsida</taxon>
        <taxon>Liliopsida</taxon>
        <taxon>Dioscoreales</taxon>
        <taxon>Dioscoreaceae</taxon>
        <taxon>Dioscorea</taxon>
    </lineage>
</organism>
<dbReference type="InterPro" id="IPR002156">
    <property type="entry name" value="RNaseH_domain"/>
</dbReference>
<dbReference type="GO" id="GO:0004523">
    <property type="term" value="F:RNA-DNA hybrid ribonuclease activity"/>
    <property type="evidence" value="ECO:0007669"/>
    <property type="project" value="InterPro"/>
</dbReference>
<dbReference type="InterPro" id="IPR044730">
    <property type="entry name" value="RNase_H-like_dom_plant"/>
</dbReference>
<dbReference type="Gene3D" id="3.30.420.10">
    <property type="entry name" value="Ribonuclease H-like superfamily/Ribonuclease H"/>
    <property type="match status" value="1"/>
</dbReference>
<dbReference type="InterPro" id="IPR012337">
    <property type="entry name" value="RNaseH-like_sf"/>
</dbReference>
<name>A0AB40BNU8_DIOCR</name>
<dbReference type="InterPro" id="IPR000477">
    <property type="entry name" value="RT_dom"/>
</dbReference>
<dbReference type="InterPro" id="IPR043502">
    <property type="entry name" value="DNA/RNA_pol_sf"/>
</dbReference>
<evidence type="ECO:0000313" key="4">
    <source>
        <dbReference type="RefSeq" id="XP_039128976.1"/>
    </source>
</evidence>
<dbReference type="Pfam" id="PF13456">
    <property type="entry name" value="RVT_3"/>
    <property type="match status" value="1"/>
</dbReference>
<reference evidence="4" key="1">
    <citation type="submission" date="2025-08" db="UniProtKB">
        <authorList>
            <consortium name="RefSeq"/>
        </authorList>
    </citation>
    <scope>IDENTIFICATION</scope>
</reference>
<keyword evidence="1" id="KW-0812">Transmembrane</keyword>
<keyword evidence="1" id="KW-0472">Membrane</keyword>
<dbReference type="Pfam" id="PF13966">
    <property type="entry name" value="zf-RVT"/>
    <property type="match status" value="1"/>
</dbReference>
<protein>
    <submittedName>
        <fullName evidence="4">Uncharacterized protein LOC120265141</fullName>
    </submittedName>
</protein>
<keyword evidence="3" id="KW-1185">Reference proteome</keyword>
<accession>A0AB40BNU8</accession>
<dbReference type="CDD" id="cd01650">
    <property type="entry name" value="RT_nLTR_like"/>
    <property type="match status" value="1"/>
</dbReference>
<dbReference type="SUPFAM" id="SSF56672">
    <property type="entry name" value="DNA/RNA polymerases"/>
    <property type="match status" value="1"/>
</dbReference>
<dbReference type="RefSeq" id="XP_039128976.1">
    <property type="nucleotide sequence ID" value="XM_039273042.1"/>
</dbReference>
<sequence>MVGQVINALHNFPSKDHSMEETSSDDDGSLKEIDDDMTLGVYRTCPLLLEFKILFKPRRPDFICLVETKTNALRIHRWMLGMGFGFVFCIIGTMCSCVNRTFSGANVPKFNGYLKIFGLWLLPIMLNFFVNALPNDLPSLTDMDRDLLTRPFSVEEVYKTLKSMPSGKSPGADGLNSEFYLFYWNIVRKHLFNALSHFFDTGQLSHSWGKTFVALIPKKSNPISVTDFRPISLCNVCYKLITKLLANRLKLVIHKLIGPEQAGFILGRGTFDNIIAAQRLPIVLKLKVVPPRMICKIDIEKAFDTIEWPAIIATLRRFSFLAKWITWINSCLKSASFSFIVIGHHTSWIKSSRGVRQGDPISPLLFILVSQNLTAIFNKALQLDLIQGFSHNLTNNFNHLMFADDLILVTKGQKPNLLKSALYVPSWCNRRLATAISRILGIKLGTFPFTYLGVPISPKRLTINQLQFIPEKVNKIIHSWNHSSLSLAGRTTLLNSSVFIIPNYILSVMNFPVSILDNISKFARNFLWGRSSNNSGFHSIGWTVTTLRKPEEGLDKIWINIFKSKYSGGWHLWNPDKISKSSLFYKSICNTAKNLRPNIKLLACNPELVDIWNDACFFDLPISRKPTYLNTSLNLEDLQFSDLFSSNGFCSQAIASLFGTSFDMALINDIHYKNEDVVIWKWNNLSCKPTIASSVYSYLNSQHHLLDCWRGWNEIWKLPVLPHIKIHLWKLAHGKLPTNAYLYNLNIGPNNPCPLCRLEDETAEHAIWHCSKILQCWHDVSNNLGLTSCLSNSLSTGSCLVGILDPWVKAIIATVTWLIWKQRFNTIFRNDPVNSSMIVTRAWSLCYDFRKSSHRDQALLCANINTIHIFTDASWSPCSLFVGLKGTSASSQIQAEIAAINLALRTCIDKSWTPARIFYDCPGVAQLLKHYNPSVTWHVSTEFQTMKKNLDIFPNITIETISRELNFFADTLANLGRSNPQLSLFFIGMERPF</sequence>
<feature type="domain" description="Reverse transcriptase" evidence="2">
    <location>
        <begin position="197"/>
        <end position="456"/>
    </location>
</feature>
<evidence type="ECO:0000259" key="2">
    <source>
        <dbReference type="PROSITE" id="PS50878"/>
    </source>
</evidence>
<dbReference type="Pfam" id="PF00078">
    <property type="entry name" value="RVT_1"/>
    <property type="match status" value="1"/>
</dbReference>
<dbReference type="InterPro" id="IPR026960">
    <property type="entry name" value="RVT-Znf"/>
</dbReference>
<dbReference type="AlphaFoldDB" id="A0AB40BNU8"/>
<feature type="transmembrane region" description="Helical" evidence="1">
    <location>
        <begin position="78"/>
        <end position="98"/>
    </location>
</feature>
<dbReference type="Proteomes" id="UP001515500">
    <property type="component" value="Chromosome 7"/>
</dbReference>
<keyword evidence="1" id="KW-1133">Transmembrane helix</keyword>
<dbReference type="CDD" id="cd06222">
    <property type="entry name" value="RNase_H_like"/>
    <property type="match status" value="1"/>
</dbReference>
<dbReference type="GO" id="GO:0003676">
    <property type="term" value="F:nucleic acid binding"/>
    <property type="evidence" value="ECO:0007669"/>
    <property type="project" value="InterPro"/>
</dbReference>
<dbReference type="PROSITE" id="PS50878">
    <property type="entry name" value="RT_POL"/>
    <property type="match status" value="1"/>
</dbReference>
<dbReference type="GeneID" id="120265141"/>
<gene>
    <name evidence="4" type="primary">LOC120265141</name>
</gene>